<dbReference type="EMBL" id="CAKXAJ010025979">
    <property type="protein sequence ID" value="CAH2248666.1"/>
    <property type="molecule type" value="Genomic_DNA"/>
</dbReference>
<comment type="caution">
    <text evidence="2">The sequence shown here is derived from an EMBL/GenBank/DDBJ whole genome shotgun (WGS) entry which is preliminary data.</text>
</comment>
<evidence type="ECO:0000313" key="2">
    <source>
        <dbReference type="EMBL" id="CAH2248666.1"/>
    </source>
</evidence>
<proteinExistence type="predicted"/>
<name>A0A8S4S4Q1_9NEOP</name>
<gene>
    <name evidence="2" type="primary">jg7853</name>
    <name evidence="2" type="ORF">PAEG_LOCUS21777</name>
</gene>
<sequence length="221" mass="25384">MSSVRETSRHIFDQNPSVPEDQSLEQMRVANDDRKWLIRRLRVSAQMQSAILEVSDYIRNEEIRRRIRVTDIAQRVAKLKRKWAGQCAPPIWAGHMLGKPMDVGVSRCWNGDPTRVNAALVGPQRSGQTISIESLGAAGNKRPRIVEFGTPYKRTMSSSGRQPVDLMKYQDKIDFSLKKKKYIFYRLCMVLIKVIPKKTSRPILRLNCGKFLHSSKFLAKI</sequence>
<dbReference type="AlphaFoldDB" id="A0A8S4S4Q1"/>
<reference evidence="2" key="1">
    <citation type="submission" date="2022-03" db="EMBL/GenBank/DDBJ databases">
        <authorList>
            <person name="Lindestad O."/>
        </authorList>
    </citation>
    <scope>NUCLEOTIDE SEQUENCE</scope>
</reference>
<evidence type="ECO:0000313" key="3">
    <source>
        <dbReference type="Proteomes" id="UP000838756"/>
    </source>
</evidence>
<feature type="compositionally biased region" description="Basic and acidic residues" evidence="1">
    <location>
        <begin position="1"/>
        <end position="12"/>
    </location>
</feature>
<organism evidence="2 3">
    <name type="scientific">Pararge aegeria aegeria</name>
    <dbReference type="NCBI Taxonomy" id="348720"/>
    <lineage>
        <taxon>Eukaryota</taxon>
        <taxon>Metazoa</taxon>
        <taxon>Ecdysozoa</taxon>
        <taxon>Arthropoda</taxon>
        <taxon>Hexapoda</taxon>
        <taxon>Insecta</taxon>
        <taxon>Pterygota</taxon>
        <taxon>Neoptera</taxon>
        <taxon>Endopterygota</taxon>
        <taxon>Lepidoptera</taxon>
        <taxon>Glossata</taxon>
        <taxon>Ditrysia</taxon>
        <taxon>Papilionoidea</taxon>
        <taxon>Nymphalidae</taxon>
        <taxon>Satyrinae</taxon>
        <taxon>Satyrini</taxon>
        <taxon>Parargina</taxon>
        <taxon>Pararge</taxon>
    </lineage>
</organism>
<accession>A0A8S4S4Q1</accession>
<evidence type="ECO:0000256" key="1">
    <source>
        <dbReference type="SAM" id="MobiDB-lite"/>
    </source>
</evidence>
<feature type="region of interest" description="Disordered" evidence="1">
    <location>
        <begin position="1"/>
        <end position="25"/>
    </location>
</feature>
<keyword evidence="3" id="KW-1185">Reference proteome</keyword>
<protein>
    <submittedName>
        <fullName evidence="2">Jg7853 protein</fullName>
    </submittedName>
</protein>
<dbReference type="Proteomes" id="UP000838756">
    <property type="component" value="Unassembled WGS sequence"/>
</dbReference>
<dbReference type="OrthoDB" id="7466345at2759"/>